<name>A0A081KEN3_9GAMM</name>
<evidence type="ECO:0000313" key="1">
    <source>
        <dbReference type="EMBL" id="KEI72609.1"/>
    </source>
</evidence>
<evidence type="ECO:0000313" key="2">
    <source>
        <dbReference type="Proteomes" id="UP000027997"/>
    </source>
</evidence>
<keyword evidence="1" id="KW-0326">Glycosidase</keyword>
<dbReference type="STRING" id="305900.GV64_19420"/>
<keyword evidence="2" id="KW-1185">Reference proteome</keyword>
<dbReference type="EMBL" id="JOJP01000001">
    <property type="protein sequence ID" value="KEI72609.1"/>
    <property type="molecule type" value="Genomic_DNA"/>
</dbReference>
<keyword evidence="1" id="KW-0624">Polysaccharide degradation</keyword>
<keyword evidence="1" id="KW-0119">Carbohydrate metabolism</keyword>
<dbReference type="RefSeq" id="WP_020581257.1">
    <property type="nucleotide sequence ID" value="NZ_JOJP01000001.1"/>
</dbReference>
<dbReference type="AlphaFoldDB" id="A0A081KEN3"/>
<organism evidence="1 2">
    <name type="scientific">Endozoicomonas elysicola</name>
    <dbReference type="NCBI Taxonomy" id="305900"/>
    <lineage>
        <taxon>Bacteria</taxon>
        <taxon>Pseudomonadati</taxon>
        <taxon>Pseudomonadota</taxon>
        <taxon>Gammaproteobacteria</taxon>
        <taxon>Oceanospirillales</taxon>
        <taxon>Endozoicomonadaceae</taxon>
        <taxon>Endozoicomonas</taxon>
    </lineage>
</organism>
<dbReference type="Proteomes" id="UP000027997">
    <property type="component" value="Unassembled WGS sequence"/>
</dbReference>
<gene>
    <name evidence="1" type="ORF">GV64_19420</name>
</gene>
<keyword evidence="1" id="KW-0858">Xylan degradation</keyword>
<keyword evidence="1" id="KW-0378">Hydrolase</keyword>
<dbReference type="SUPFAM" id="SSF51445">
    <property type="entry name" value="(Trans)glycosidases"/>
    <property type="match status" value="1"/>
</dbReference>
<proteinExistence type="predicted"/>
<dbReference type="GO" id="GO:0045493">
    <property type="term" value="P:xylan catabolic process"/>
    <property type="evidence" value="ECO:0007669"/>
    <property type="project" value="UniProtKB-KW"/>
</dbReference>
<dbReference type="eggNOG" id="COG3934">
    <property type="taxonomic scope" value="Bacteria"/>
</dbReference>
<accession>A0A081KEN3</accession>
<comment type="caution">
    <text evidence="1">The sequence shown here is derived from an EMBL/GenBank/DDBJ whole genome shotgun (WGS) entry which is preliminary data.</text>
</comment>
<dbReference type="GO" id="GO:0016798">
    <property type="term" value="F:hydrolase activity, acting on glycosyl bonds"/>
    <property type="evidence" value="ECO:0007669"/>
    <property type="project" value="UniProtKB-KW"/>
</dbReference>
<dbReference type="InterPro" id="IPR017853">
    <property type="entry name" value="GH"/>
</dbReference>
<protein>
    <submittedName>
        <fullName evidence="1">1,4-beta-xylanase</fullName>
    </submittedName>
</protein>
<reference evidence="1 2" key="1">
    <citation type="submission" date="2014-06" db="EMBL/GenBank/DDBJ databases">
        <title>Whole Genome Sequences of Three Symbiotic Endozoicomonas Bacteria.</title>
        <authorList>
            <person name="Neave M.J."/>
            <person name="Apprill A."/>
            <person name="Voolstra C.R."/>
        </authorList>
    </citation>
    <scope>NUCLEOTIDE SEQUENCE [LARGE SCALE GENOMIC DNA]</scope>
    <source>
        <strain evidence="1 2">DSM 22380</strain>
    </source>
</reference>
<dbReference type="Gene3D" id="3.20.20.80">
    <property type="entry name" value="Glycosidases"/>
    <property type="match status" value="1"/>
</dbReference>
<sequence length="379" mass="43954">MSGKWSAEKAQQWYSALPWLRGFNYLPRTAINWTELWQGLSFDPATIDQELGWSTAIGYNTLRTNLPFIVWKHDRDRLIQRINQFLNIAEKHGIYVMLCLMDDCGFSGDEPYLGQQKPPIPGIHNSQAAASPGREVVKDRRQWKEVEAYIRDIISTFRNDSRVLLWDLYNEPANSAVFGRFNWKLIDPRLTSHATELLEQAFVWARQESPTQPLTAGAYEVGTTVNVKLPLVGNISLDYLLTGQKDPFYHRRFDRLALELSDIISFHAYVSADKMQSIIHYLDGKYQRPLFCTEWLARHVGSRLEEQLPIFKSHRVACYQWGLVNGRTQTHLPWTDIRVSAKEKDLWFHDLLKPDGTAYDEKEVELIRSLTHEKVTETA</sequence>